<evidence type="ECO:0008006" key="3">
    <source>
        <dbReference type="Google" id="ProtNLM"/>
    </source>
</evidence>
<dbReference type="RefSeq" id="WP_068000279.1">
    <property type="nucleotide sequence ID" value="NZ_QQBC01000003.1"/>
</dbReference>
<evidence type="ECO:0000313" key="1">
    <source>
        <dbReference type="EMBL" id="RDI67286.1"/>
    </source>
</evidence>
<dbReference type="EMBL" id="QQBC01000003">
    <property type="protein sequence ID" value="RDI67286.1"/>
    <property type="molecule type" value="Genomic_DNA"/>
</dbReference>
<dbReference type="AlphaFoldDB" id="A0A370I986"/>
<keyword evidence="2" id="KW-1185">Reference proteome</keyword>
<dbReference type="Proteomes" id="UP000254869">
    <property type="component" value="Unassembled WGS sequence"/>
</dbReference>
<comment type="caution">
    <text evidence="1">The sequence shown here is derived from an EMBL/GenBank/DDBJ whole genome shotgun (WGS) entry which is preliminary data.</text>
</comment>
<name>A0A370I986_9NOCA</name>
<evidence type="ECO:0000313" key="2">
    <source>
        <dbReference type="Proteomes" id="UP000254869"/>
    </source>
</evidence>
<organism evidence="1 2">
    <name type="scientific">Nocardia pseudobrasiliensis</name>
    <dbReference type="NCBI Taxonomy" id="45979"/>
    <lineage>
        <taxon>Bacteria</taxon>
        <taxon>Bacillati</taxon>
        <taxon>Actinomycetota</taxon>
        <taxon>Actinomycetes</taxon>
        <taxon>Mycobacteriales</taxon>
        <taxon>Nocardiaceae</taxon>
        <taxon>Nocardia</taxon>
    </lineage>
</organism>
<sequence>MPIIEVSYAPSVSEATLRELSQQLPHLVSVAVACPEEPYDRKLRPGDAEVRFRERGPFDRGGLEVTIEVRSKFFASRADNRQERVERLHRDIEKAVGLAEFGVYLSLPVAAWEQSE</sequence>
<proteinExistence type="predicted"/>
<accession>A0A370I986</accession>
<protein>
    <recommendedName>
        <fullName evidence="3">5-carboxymethyl-2-hydroxymuconate isomerase</fullName>
    </recommendedName>
</protein>
<reference evidence="1 2" key="1">
    <citation type="submission" date="2018-07" db="EMBL/GenBank/DDBJ databases">
        <title>Genomic Encyclopedia of Type Strains, Phase IV (KMG-IV): sequencing the most valuable type-strain genomes for metagenomic binning, comparative biology and taxonomic classification.</title>
        <authorList>
            <person name="Goeker M."/>
        </authorList>
    </citation>
    <scope>NUCLEOTIDE SEQUENCE [LARGE SCALE GENOMIC DNA]</scope>
    <source>
        <strain evidence="1 2">DSM 44290</strain>
    </source>
</reference>
<gene>
    <name evidence="1" type="ORF">DFR76_103357</name>
</gene>
<dbReference type="STRING" id="1210086.GCA_001613105_04267"/>